<keyword evidence="7" id="KW-0411">Iron-sulfur</keyword>
<proteinExistence type="predicted"/>
<dbReference type="InterPro" id="IPR006158">
    <property type="entry name" value="Cobalamin-bd"/>
</dbReference>
<keyword evidence="2" id="KW-0489">Methyltransferase</keyword>
<evidence type="ECO:0000256" key="2">
    <source>
        <dbReference type="ARBA" id="ARBA00022603"/>
    </source>
</evidence>
<protein>
    <submittedName>
        <fullName evidence="10">Radical SAM superfamily enzyme YgiQ, UPF0313 family</fullName>
    </submittedName>
</protein>
<feature type="domain" description="Radical SAM core" evidence="9">
    <location>
        <begin position="189"/>
        <end position="424"/>
    </location>
</feature>
<evidence type="ECO:0000256" key="6">
    <source>
        <dbReference type="ARBA" id="ARBA00023004"/>
    </source>
</evidence>
<evidence type="ECO:0000256" key="4">
    <source>
        <dbReference type="ARBA" id="ARBA00022691"/>
    </source>
</evidence>
<dbReference type="PROSITE" id="PS51332">
    <property type="entry name" value="B12_BINDING"/>
    <property type="match status" value="1"/>
</dbReference>
<dbReference type="EMBL" id="FQXM01000011">
    <property type="protein sequence ID" value="SHH74055.1"/>
    <property type="molecule type" value="Genomic_DNA"/>
</dbReference>
<dbReference type="InterPro" id="IPR007197">
    <property type="entry name" value="rSAM"/>
</dbReference>
<dbReference type="Gene3D" id="3.80.30.20">
    <property type="entry name" value="tm_1862 like domain"/>
    <property type="match status" value="1"/>
</dbReference>
<dbReference type="PANTHER" id="PTHR43409:SF7">
    <property type="entry name" value="BLL1977 PROTEIN"/>
    <property type="match status" value="1"/>
</dbReference>
<evidence type="ECO:0000313" key="10">
    <source>
        <dbReference type="EMBL" id="SHH74055.1"/>
    </source>
</evidence>
<keyword evidence="5" id="KW-0479">Metal-binding</keyword>
<evidence type="ECO:0000259" key="9">
    <source>
        <dbReference type="PROSITE" id="PS51918"/>
    </source>
</evidence>
<evidence type="ECO:0000256" key="7">
    <source>
        <dbReference type="ARBA" id="ARBA00023014"/>
    </source>
</evidence>
<dbReference type="OrthoDB" id="9801424at2"/>
<evidence type="ECO:0000259" key="8">
    <source>
        <dbReference type="PROSITE" id="PS51332"/>
    </source>
</evidence>
<accession>A0A1M5VFV7</accession>
<sequence>MESEKVDLLLILAPSPNPSLNLGFNAQGMPPLGLGYIATYVSQFDYSVKILDLSIPENTIEDVLDMAVRTQSKLIGISTTTETFNSGILIAEKLKENNETQYIFMGGAHVTFKADAALKSGFIDIVIRGEGEIPTKELCDYFIKDKGNLDEIMGISYMSGEEIINNPDSVLIENLDELPFPDRKFFELDKYPHKGNCSTSRGCPGKCIFCAASGLAGGKYRMRSATSIVAEFEYLKSIGCNHIDIVDDTMTASIKRLDELLNILIEKELGVTWYCESRVDVITKELLIKMKKAGLRIIQFGVEAGNQKMLDCLKKNITIGQIENVFNWCKELEIPAITNMILGQPYDTKESIEDTITLAKKIVSFEAYVNFTICTPFPGTYMWDHYEELHIKIVENNLDKYTTFFPVIETKDFTANEIRNIYYKASLEVLKFRQKLGHLNEKGIIRFNEQLLLASNYAHDQFNYYKVNIGRQEL</sequence>
<evidence type="ECO:0000256" key="3">
    <source>
        <dbReference type="ARBA" id="ARBA00022679"/>
    </source>
</evidence>
<evidence type="ECO:0000256" key="5">
    <source>
        <dbReference type="ARBA" id="ARBA00022723"/>
    </source>
</evidence>
<dbReference type="PANTHER" id="PTHR43409">
    <property type="entry name" value="ANAEROBIC MAGNESIUM-PROTOPORPHYRIN IX MONOMETHYL ESTER CYCLASE-RELATED"/>
    <property type="match status" value="1"/>
</dbReference>
<keyword evidence="6" id="KW-0408">Iron</keyword>
<dbReference type="GO" id="GO:0031419">
    <property type="term" value="F:cobalamin binding"/>
    <property type="evidence" value="ECO:0007669"/>
    <property type="project" value="InterPro"/>
</dbReference>
<dbReference type="InterPro" id="IPR051198">
    <property type="entry name" value="BchE-like"/>
</dbReference>
<organism evidence="10 11">
    <name type="scientific">Clostridium grantii DSM 8605</name>
    <dbReference type="NCBI Taxonomy" id="1121316"/>
    <lineage>
        <taxon>Bacteria</taxon>
        <taxon>Bacillati</taxon>
        <taxon>Bacillota</taxon>
        <taxon>Clostridia</taxon>
        <taxon>Eubacteriales</taxon>
        <taxon>Clostridiaceae</taxon>
        <taxon>Clostridium</taxon>
    </lineage>
</organism>
<dbReference type="GO" id="GO:0046872">
    <property type="term" value="F:metal ion binding"/>
    <property type="evidence" value="ECO:0007669"/>
    <property type="project" value="UniProtKB-KW"/>
</dbReference>
<dbReference type="InterPro" id="IPR006638">
    <property type="entry name" value="Elp3/MiaA/NifB-like_rSAM"/>
</dbReference>
<dbReference type="STRING" id="1121316.SAMN02745207_02276"/>
<dbReference type="RefSeq" id="WP_073338550.1">
    <property type="nucleotide sequence ID" value="NZ_FQXM01000011.1"/>
</dbReference>
<dbReference type="SUPFAM" id="SSF52242">
    <property type="entry name" value="Cobalamin (vitamin B12)-binding domain"/>
    <property type="match status" value="1"/>
</dbReference>
<dbReference type="InterPro" id="IPR036724">
    <property type="entry name" value="Cobalamin-bd_sf"/>
</dbReference>
<dbReference type="InterPro" id="IPR034466">
    <property type="entry name" value="Methyltransferase_Class_B"/>
</dbReference>
<comment type="cofactor">
    <cofactor evidence="1">
        <name>[4Fe-4S] cluster</name>
        <dbReference type="ChEBI" id="CHEBI:49883"/>
    </cofactor>
</comment>
<dbReference type="InterPro" id="IPR058240">
    <property type="entry name" value="rSAM_sf"/>
</dbReference>
<dbReference type="GO" id="GO:0003824">
    <property type="term" value="F:catalytic activity"/>
    <property type="evidence" value="ECO:0007669"/>
    <property type="project" value="InterPro"/>
</dbReference>
<dbReference type="Proteomes" id="UP000184447">
    <property type="component" value="Unassembled WGS sequence"/>
</dbReference>
<dbReference type="Pfam" id="PF04055">
    <property type="entry name" value="Radical_SAM"/>
    <property type="match status" value="1"/>
</dbReference>
<dbReference type="SFLD" id="SFLDS00029">
    <property type="entry name" value="Radical_SAM"/>
    <property type="match status" value="1"/>
</dbReference>
<keyword evidence="3" id="KW-0808">Transferase</keyword>
<dbReference type="AlphaFoldDB" id="A0A1M5VFV7"/>
<dbReference type="Pfam" id="PF02310">
    <property type="entry name" value="B12-binding"/>
    <property type="match status" value="1"/>
</dbReference>
<keyword evidence="11" id="KW-1185">Reference proteome</keyword>
<dbReference type="SFLD" id="SFLDG01082">
    <property type="entry name" value="B12-binding_domain_containing"/>
    <property type="match status" value="1"/>
</dbReference>
<dbReference type="SFLD" id="SFLDG01123">
    <property type="entry name" value="methyltransferase_(Class_B)"/>
    <property type="match status" value="1"/>
</dbReference>
<evidence type="ECO:0000313" key="11">
    <source>
        <dbReference type="Proteomes" id="UP000184447"/>
    </source>
</evidence>
<dbReference type="PROSITE" id="PS51918">
    <property type="entry name" value="RADICAL_SAM"/>
    <property type="match status" value="1"/>
</dbReference>
<dbReference type="Gene3D" id="3.40.50.280">
    <property type="entry name" value="Cobalamin-binding domain"/>
    <property type="match status" value="1"/>
</dbReference>
<gene>
    <name evidence="10" type="ORF">SAMN02745207_02276</name>
</gene>
<dbReference type="SMART" id="SM00729">
    <property type="entry name" value="Elp3"/>
    <property type="match status" value="1"/>
</dbReference>
<dbReference type="GO" id="GO:0051539">
    <property type="term" value="F:4 iron, 4 sulfur cluster binding"/>
    <property type="evidence" value="ECO:0007669"/>
    <property type="project" value="UniProtKB-KW"/>
</dbReference>
<feature type="domain" description="B12-binding" evidence="8">
    <location>
        <begin position="17"/>
        <end position="149"/>
    </location>
</feature>
<name>A0A1M5VFV7_9CLOT</name>
<evidence type="ECO:0000256" key="1">
    <source>
        <dbReference type="ARBA" id="ARBA00001966"/>
    </source>
</evidence>
<dbReference type="CDD" id="cd01335">
    <property type="entry name" value="Radical_SAM"/>
    <property type="match status" value="1"/>
</dbReference>
<dbReference type="InterPro" id="IPR023404">
    <property type="entry name" value="rSAM_horseshoe"/>
</dbReference>
<keyword evidence="4" id="KW-0949">S-adenosyl-L-methionine</keyword>
<reference evidence="10 11" key="1">
    <citation type="submission" date="2016-11" db="EMBL/GenBank/DDBJ databases">
        <authorList>
            <person name="Jaros S."/>
            <person name="Januszkiewicz K."/>
            <person name="Wedrychowicz H."/>
        </authorList>
    </citation>
    <scope>NUCLEOTIDE SEQUENCE [LARGE SCALE GENOMIC DNA]</scope>
    <source>
        <strain evidence="10 11">DSM 8605</strain>
    </source>
</reference>
<dbReference type="SUPFAM" id="SSF102114">
    <property type="entry name" value="Radical SAM enzymes"/>
    <property type="match status" value="1"/>
</dbReference>
<dbReference type="CDD" id="cd02068">
    <property type="entry name" value="radical_SAM_B12_BD"/>
    <property type="match status" value="1"/>
</dbReference>